<evidence type="ECO:0000256" key="1">
    <source>
        <dbReference type="SAM" id="MobiDB-lite"/>
    </source>
</evidence>
<gene>
    <name evidence="2" type="ORF">E2C01_066068</name>
</gene>
<evidence type="ECO:0000313" key="2">
    <source>
        <dbReference type="EMBL" id="MPC71779.1"/>
    </source>
</evidence>
<organism evidence="2 3">
    <name type="scientific">Portunus trituberculatus</name>
    <name type="common">Swimming crab</name>
    <name type="synonym">Neptunus trituberculatus</name>
    <dbReference type="NCBI Taxonomy" id="210409"/>
    <lineage>
        <taxon>Eukaryota</taxon>
        <taxon>Metazoa</taxon>
        <taxon>Ecdysozoa</taxon>
        <taxon>Arthropoda</taxon>
        <taxon>Crustacea</taxon>
        <taxon>Multicrustacea</taxon>
        <taxon>Malacostraca</taxon>
        <taxon>Eumalacostraca</taxon>
        <taxon>Eucarida</taxon>
        <taxon>Decapoda</taxon>
        <taxon>Pleocyemata</taxon>
        <taxon>Brachyura</taxon>
        <taxon>Eubrachyura</taxon>
        <taxon>Portunoidea</taxon>
        <taxon>Portunidae</taxon>
        <taxon>Portuninae</taxon>
        <taxon>Portunus</taxon>
    </lineage>
</organism>
<feature type="region of interest" description="Disordered" evidence="1">
    <location>
        <begin position="26"/>
        <end position="70"/>
    </location>
</feature>
<evidence type="ECO:0000313" key="3">
    <source>
        <dbReference type="Proteomes" id="UP000324222"/>
    </source>
</evidence>
<accession>A0A5B7HQ02</accession>
<dbReference type="Proteomes" id="UP000324222">
    <property type="component" value="Unassembled WGS sequence"/>
</dbReference>
<name>A0A5B7HQ02_PORTR</name>
<comment type="caution">
    <text evidence="2">The sequence shown here is derived from an EMBL/GenBank/DDBJ whole genome shotgun (WGS) entry which is preliminary data.</text>
</comment>
<proteinExistence type="predicted"/>
<protein>
    <submittedName>
        <fullName evidence="2">Uncharacterized protein</fullName>
    </submittedName>
</protein>
<dbReference type="EMBL" id="VSRR010033555">
    <property type="protein sequence ID" value="MPC71779.1"/>
    <property type="molecule type" value="Genomic_DNA"/>
</dbReference>
<sequence length="141" mass="15932">MLLLQCTNFTYSPAGHLEGTCLVRSQTARPGQTASDSPVRHPPRTRDSSPAGLRRASRPDHRSYTRPPGHVRVVYTRHQLPPPIKDMWKGWCKRRTRRSKGNKGSHAIPEAAARRGKKWCPGQEVLPSLWERPQAQGYAHP</sequence>
<keyword evidence="3" id="KW-1185">Reference proteome</keyword>
<feature type="region of interest" description="Disordered" evidence="1">
    <location>
        <begin position="94"/>
        <end position="119"/>
    </location>
</feature>
<feature type="compositionally biased region" description="Basic residues" evidence="1">
    <location>
        <begin position="94"/>
        <end position="103"/>
    </location>
</feature>
<dbReference type="AlphaFoldDB" id="A0A5B7HQ02"/>
<feature type="compositionally biased region" description="Polar residues" evidence="1">
    <location>
        <begin position="26"/>
        <end position="36"/>
    </location>
</feature>
<reference evidence="2 3" key="1">
    <citation type="submission" date="2019-05" db="EMBL/GenBank/DDBJ databases">
        <title>Another draft genome of Portunus trituberculatus and its Hox gene families provides insights of decapod evolution.</title>
        <authorList>
            <person name="Jeong J.-H."/>
            <person name="Song I."/>
            <person name="Kim S."/>
            <person name="Choi T."/>
            <person name="Kim D."/>
            <person name="Ryu S."/>
            <person name="Kim W."/>
        </authorList>
    </citation>
    <scope>NUCLEOTIDE SEQUENCE [LARGE SCALE GENOMIC DNA]</scope>
    <source>
        <tissue evidence="2">Muscle</tissue>
    </source>
</reference>